<dbReference type="Gene3D" id="3.10.20.30">
    <property type="match status" value="1"/>
</dbReference>
<dbReference type="CDD" id="cd00207">
    <property type="entry name" value="fer2"/>
    <property type="match status" value="1"/>
</dbReference>
<dbReference type="PROSITE" id="PS51085">
    <property type="entry name" value="2FE2S_FER_2"/>
    <property type="match status" value="1"/>
</dbReference>
<dbReference type="InterPro" id="IPR001055">
    <property type="entry name" value="Adrenodoxin-like"/>
</dbReference>
<feature type="domain" description="2Fe-2S ferredoxin-type" evidence="7">
    <location>
        <begin position="69"/>
        <end position="172"/>
    </location>
</feature>
<evidence type="ECO:0000259" key="7">
    <source>
        <dbReference type="PROSITE" id="PS51085"/>
    </source>
</evidence>
<reference evidence="8 9" key="1">
    <citation type="submission" date="2024-04" db="EMBL/GenBank/DDBJ databases">
        <authorList>
            <person name="Rising A."/>
            <person name="Reimegard J."/>
            <person name="Sonavane S."/>
            <person name="Akerstrom W."/>
            <person name="Nylinder S."/>
            <person name="Hedman E."/>
            <person name="Kallberg Y."/>
        </authorList>
    </citation>
    <scope>NUCLEOTIDE SEQUENCE [LARGE SCALE GENOMIC DNA]</scope>
</reference>
<accession>A0AAV1Z1C5</accession>
<keyword evidence="4" id="KW-0408">Iron</keyword>
<keyword evidence="3" id="KW-0479">Metal-binding</keyword>
<evidence type="ECO:0000313" key="8">
    <source>
        <dbReference type="EMBL" id="CAL1265264.1"/>
    </source>
</evidence>
<dbReference type="GO" id="GO:0009055">
    <property type="term" value="F:electron transfer activity"/>
    <property type="evidence" value="ECO:0007669"/>
    <property type="project" value="TreeGrafter"/>
</dbReference>
<evidence type="ECO:0000313" key="9">
    <source>
        <dbReference type="Proteomes" id="UP001497382"/>
    </source>
</evidence>
<dbReference type="GO" id="GO:0046872">
    <property type="term" value="F:metal ion binding"/>
    <property type="evidence" value="ECO:0007669"/>
    <property type="project" value="UniProtKB-KW"/>
</dbReference>
<evidence type="ECO:0000256" key="3">
    <source>
        <dbReference type="ARBA" id="ARBA00022723"/>
    </source>
</evidence>
<dbReference type="Pfam" id="PF00111">
    <property type="entry name" value="Fer2"/>
    <property type="match status" value="1"/>
</dbReference>
<evidence type="ECO:0000256" key="5">
    <source>
        <dbReference type="ARBA" id="ARBA00023014"/>
    </source>
</evidence>
<dbReference type="Proteomes" id="UP001497382">
    <property type="component" value="Unassembled WGS sequence"/>
</dbReference>
<evidence type="ECO:0000256" key="1">
    <source>
        <dbReference type="ARBA" id="ARBA00010914"/>
    </source>
</evidence>
<keyword evidence="2" id="KW-0001">2Fe-2S</keyword>
<dbReference type="PANTHER" id="PTHR23426">
    <property type="entry name" value="FERREDOXIN/ADRENODOXIN"/>
    <property type="match status" value="1"/>
</dbReference>
<dbReference type="GO" id="GO:0005739">
    <property type="term" value="C:mitochondrion"/>
    <property type="evidence" value="ECO:0007669"/>
    <property type="project" value="TreeGrafter"/>
</dbReference>
<name>A0AAV1Z1C5_9ARAC</name>
<proteinExistence type="inferred from homology"/>
<dbReference type="GO" id="GO:0140647">
    <property type="term" value="P:P450-containing electron transport chain"/>
    <property type="evidence" value="ECO:0007669"/>
    <property type="project" value="InterPro"/>
</dbReference>
<evidence type="ECO:0000256" key="4">
    <source>
        <dbReference type="ARBA" id="ARBA00023004"/>
    </source>
</evidence>
<dbReference type="InterPro" id="IPR012675">
    <property type="entry name" value="Beta-grasp_dom_sf"/>
</dbReference>
<dbReference type="EMBL" id="CAXIEN010000017">
    <property type="protein sequence ID" value="CAL1265264.1"/>
    <property type="molecule type" value="Genomic_DNA"/>
</dbReference>
<sequence>MSHFVARFCTQLAPRLSFRIFNIWKQKTVIGLTNSNIFIPHSFTCCEPKWMSSSAHSDTVDEEELGEEVKFYFKIHKTGEIVEATAREGQTVMGVAVSSDISMEGACGGALCCTTCHVIVEDELYDKLPEPHQAEDDMIDAAPFRKLTSRLSCQLCVTKDMEGTIFLLPPGTKNMQVDKDYNREYQEEKYNGKEEVQSKLC</sequence>
<dbReference type="SUPFAM" id="SSF54292">
    <property type="entry name" value="2Fe-2S ferredoxin-like"/>
    <property type="match status" value="1"/>
</dbReference>
<keyword evidence="5" id="KW-0411">Iron-sulfur</keyword>
<dbReference type="PANTHER" id="PTHR23426:SF65">
    <property type="entry name" value="FERREDOXIN-2, MITOCHONDRIAL"/>
    <property type="match status" value="1"/>
</dbReference>
<dbReference type="InterPro" id="IPR036010">
    <property type="entry name" value="2Fe-2S_ferredoxin-like_sf"/>
</dbReference>
<dbReference type="AlphaFoldDB" id="A0AAV1Z1C5"/>
<keyword evidence="9" id="KW-1185">Reference proteome</keyword>
<dbReference type="GO" id="GO:0051537">
    <property type="term" value="F:2 iron, 2 sulfur cluster binding"/>
    <property type="evidence" value="ECO:0007669"/>
    <property type="project" value="UniProtKB-KW"/>
</dbReference>
<comment type="cofactor">
    <cofactor evidence="6">
        <name>[2Fe-2S] cluster</name>
        <dbReference type="ChEBI" id="CHEBI:190135"/>
    </cofactor>
</comment>
<comment type="caution">
    <text evidence="8">The sequence shown here is derived from an EMBL/GenBank/DDBJ whole genome shotgun (WGS) entry which is preliminary data.</text>
</comment>
<dbReference type="PRINTS" id="PR00355">
    <property type="entry name" value="ADRENODOXIN"/>
</dbReference>
<organism evidence="8 9">
    <name type="scientific">Larinioides sclopetarius</name>
    <dbReference type="NCBI Taxonomy" id="280406"/>
    <lineage>
        <taxon>Eukaryota</taxon>
        <taxon>Metazoa</taxon>
        <taxon>Ecdysozoa</taxon>
        <taxon>Arthropoda</taxon>
        <taxon>Chelicerata</taxon>
        <taxon>Arachnida</taxon>
        <taxon>Araneae</taxon>
        <taxon>Araneomorphae</taxon>
        <taxon>Entelegynae</taxon>
        <taxon>Araneoidea</taxon>
        <taxon>Araneidae</taxon>
        <taxon>Larinioides</taxon>
    </lineage>
</organism>
<evidence type="ECO:0000256" key="6">
    <source>
        <dbReference type="ARBA" id="ARBA00034078"/>
    </source>
</evidence>
<protein>
    <recommendedName>
        <fullName evidence="7">2Fe-2S ferredoxin-type domain-containing protein</fullName>
    </recommendedName>
</protein>
<dbReference type="InterPro" id="IPR001041">
    <property type="entry name" value="2Fe-2S_ferredoxin-type"/>
</dbReference>
<gene>
    <name evidence="8" type="ORF">LARSCL_LOCUS2439</name>
</gene>
<evidence type="ECO:0000256" key="2">
    <source>
        <dbReference type="ARBA" id="ARBA00022714"/>
    </source>
</evidence>
<comment type="similarity">
    <text evidence="1">Belongs to the adrenodoxin/putidaredoxin family.</text>
</comment>